<name>A0A8T9BBY1_9HELO</name>
<dbReference type="PANTHER" id="PTHR38846">
    <property type="entry name" value="C3H1-TYPE DOMAIN-CONTAINING PROTEIN"/>
    <property type="match status" value="1"/>
</dbReference>
<evidence type="ECO:0000313" key="3">
    <source>
        <dbReference type="Proteomes" id="UP000469559"/>
    </source>
</evidence>
<dbReference type="AlphaFoldDB" id="A0A8T9BBY1"/>
<gene>
    <name evidence="2" type="ORF">LARI1_G004668</name>
</gene>
<feature type="region of interest" description="Disordered" evidence="1">
    <location>
        <begin position="1"/>
        <end position="39"/>
    </location>
</feature>
<organism evidence="2 3">
    <name type="scientific">Lachnellula arida</name>
    <dbReference type="NCBI Taxonomy" id="1316785"/>
    <lineage>
        <taxon>Eukaryota</taxon>
        <taxon>Fungi</taxon>
        <taxon>Dikarya</taxon>
        <taxon>Ascomycota</taxon>
        <taxon>Pezizomycotina</taxon>
        <taxon>Leotiomycetes</taxon>
        <taxon>Helotiales</taxon>
        <taxon>Lachnaceae</taxon>
        <taxon>Lachnellula</taxon>
    </lineage>
</organism>
<keyword evidence="3" id="KW-1185">Reference proteome</keyword>
<dbReference type="EMBL" id="QGMF01000248">
    <property type="protein sequence ID" value="TVY17520.1"/>
    <property type="molecule type" value="Genomic_DNA"/>
</dbReference>
<sequence>MAKKKKKNNSAGASGPTPPQDLNPAAPAPTRQPKKPRRNIVKEFDRYFGSPDNLENWQRLCHDVGVEDDLTSITKCREALKGIWVNIYDLLDAVKEGAQPHHFPSRRALARYTIDEDKIYPKKKAKKGGAVRALLAHIF</sequence>
<dbReference type="OrthoDB" id="6105938at2759"/>
<dbReference type="PANTHER" id="PTHR38846:SF1">
    <property type="entry name" value="C3H1-TYPE DOMAIN-CONTAINING PROTEIN"/>
    <property type="match status" value="1"/>
</dbReference>
<comment type="caution">
    <text evidence="2">The sequence shown here is derived from an EMBL/GenBank/DDBJ whole genome shotgun (WGS) entry which is preliminary data.</text>
</comment>
<reference evidence="2 3" key="1">
    <citation type="submission" date="2018-05" db="EMBL/GenBank/DDBJ databases">
        <title>Whole genome sequencing for identification of molecular markers to develop diagnostic detection tools for the regulated plant pathogen Lachnellula willkommii.</title>
        <authorList>
            <person name="Giroux E."/>
            <person name="Bilodeau G."/>
        </authorList>
    </citation>
    <scope>NUCLEOTIDE SEQUENCE [LARGE SCALE GENOMIC DNA]</scope>
    <source>
        <strain evidence="2 3">CBS 203.66</strain>
    </source>
</reference>
<dbReference type="Proteomes" id="UP000469559">
    <property type="component" value="Unassembled WGS sequence"/>
</dbReference>
<proteinExistence type="predicted"/>
<evidence type="ECO:0000313" key="2">
    <source>
        <dbReference type="EMBL" id="TVY17520.1"/>
    </source>
</evidence>
<evidence type="ECO:0000256" key="1">
    <source>
        <dbReference type="SAM" id="MobiDB-lite"/>
    </source>
</evidence>
<accession>A0A8T9BBY1</accession>
<protein>
    <submittedName>
        <fullName evidence="2">Uncharacterized protein</fullName>
    </submittedName>
</protein>